<name>A0A4R3JGI8_9PROT</name>
<keyword evidence="4 6" id="KW-1133">Transmembrane helix</keyword>
<evidence type="ECO:0000256" key="1">
    <source>
        <dbReference type="ARBA" id="ARBA00004651"/>
    </source>
</evidence>
<proteinExistence type="predicted"/>
<dbReference type="Pfam" id="PF01810">
    <property type="entry name" value="LysE"/>
    <property type="match status" value="1"/>
</dbReference>
<dbReference type="InterPro" id="IPR001123">
    <property type="entry name" value="LeuE-type"/>
</dbReference>
<evidence type="ECO:0000313" key="8">
    <source>
        <dbReference type="Proteomes" id="UP000295304"/>
    </source>
</evidence>
<feature type="transmembrane region" description="Helical" evidence="6">
    <location>
        <begin position="44"/>
        <end position="63"/>
    </location>
</feature>
<sequence>MMVSFSSPFVSPALEGFALGAGLIVAIGAQNAFVLRQGLKRRHVFAVATVCFLSDVVLIALGAGGMGTLVSSHQGLLVLASLGGGAFLIAYGYRSLRAAFHPGVLKAAVQNESPSLRATLATALALTYLNPHVYLDTVVLLGSVAGRHVGAERVAFALGASFASMVWFYTLGYGAGRLAPLFAKPISWRVLDGLIAIVMWTIAFSLLKPYVLRAPAWLAGVW</sequence>
<dbReference type="AlphaFoldDB" id="A0A4R3JGI8"/>
<evidence type="ECO:0000256" key="2">
    <source>
        <dbReference type="ARBA" id="ARBA00022475"/>
    </source>
</evidence>
<keyword evidence="3 6" id="KW-0812">Transmembrane</keyword>
<keyword evidence="8" id="KW-1185">Reference proteome</keyword>
<dbReference type="PANTHER" id="PTHR30086:SF20">
    <property type="entry name" value="ARGININE EXPORTER PROTEIN ARGO-RELATED"/>
    <property type="match status" value="1"/>
</dbReference>
<dbReference type="GO" id="GO:0015171">
    <property type="term" value="F:amino acid transmembrane transporter activity"/>
    <property type="evidence" value="ECO:0007669"/>
    <property type="project" value="TreeGrafter"/>
</dbReference>
<protein>
    <submittedName>
        <fullName evidence="7">L-lysine exporter family protein LysE/ArgO</fullName>
    </submittedName>
</protein>
<evidence type="ECO:0000256" key="3">
    <source>
        <dbReference type="ARBA" id="ARBA00022692"/>
    </source>
</evidence>
<dbReference type="GO" id="GO:0005886">
    <property type="term" value="C:plasma membrane"/>
    <property type="evidence" value="ECO:0007669"/>
    <property type="project" value="UniProtKB-SubCell"/>
</dbReference>
<dbReference type="Proteomes" id="UP000295304">
    <property type="component" value="Unassembled WGS sequence"/>
</dbReference>
<keyword evidence="2" id="KW-1003">Cell membrane</keyword>
<feature type="transmembrane region" description="Helical" evidence="6">
    <location>
        <begin position="75"/>
        <end position="93"/>
    </location>
</feature>
<accession>A0A4R3JGI8</accession>
<evidence type="ECO:0000256" key="6">
    <source>
        <dbReference type="SAM" id="Phobius"/>
    </source>
</evidence>
<dbReference type="EMBL" id="SLZW01000002">
    <property type="protein sequence ID" value="TCS64326.1"/>
    <property type="molecule type" value="Genomic_DNA"/>
</dbReference>
<evidence type="ECO:0000313" key="7">
    <source>
        <dbReference type="EMBL" id="TCS64326.1"/>
    </source>
</evidence>
<comment type="subcellular location">
    <subcellularLocation>
        <location evidence="1">Cell membrane</location>
        <topology evidence="1">Multi-pass membrane protein</topology>
    </subcellularLocation>
</comment>
<comment type="caution">
    <text evidence="7">The sequence shown here is derived from an EMBL/GenBank/DDBJ whole genome shotgun (WGS) entry which is preliminary data.</text>
</comment>
<feature type="transmembrane region" description="Helical" evidence="6">
    <location>
        <begin position="16"/>
        <end position="35"/>
    </location>
</feature>
<dbReference type="PANTHER" id="PTHR30086">
    <property type="entry name" value="ARGININE EXPORTER PROTEIN ARGO"/>
    <property type="match status" value="1"/>
</dbReference>
<organism evidence="7 8">
    <name type="scientific">Varunaivibrio sulfuroxidans</name>
    <dbReference type="NCBI Taxonomy" id="1773489"/>
    <lineage>
        <taxon>Bacteria</taxon>
        <taxon>Pseudomonadati</taxon>
        <taxon>Pseudomonadota</taxon>
        <taxon>Alphaproteobacteria</taxon>
        <taxon>Rhodospirillales</taxon>
        <taxon>Magnetovibrionaceae</taxon>
        <taxon>Varunaivibrio</taxon>
    </lineage>
</organism>
<reference evidence="7 8" key="1">
    <citation type="submission" date="2019-03" db="EMBL/GenBank/DDBJ databases">
        <title>Genomic Encyclopedia of Type Strains, Phase IV (KMG-IV): sequencing the most valuable type-strain genomes for metagenomic binning, comparative biology and taxonomic classification.</title>
        <authorList>
            <person name="Goeker M."/>
        </authorList>
    </citation>
    <scope>NUCLEOTIDE SEQUENCE [LARGE SCALE GENOMIC DNA]</scope>
    <source>
        <strain evidence="7 8">DSM 101688</strain>
    </source>
</reference>
<evidence type="ECO:0000256" key="4">
    <source>
        <dbReference type="ARBA" id="ARBA00022989"/>
    </source>
</evidence>
<feature type="transmembrane region" description="Helical" evidence="6">
    <location>
        <begin position="186"/>
        <end position="207"/>
    </location>
</feature>
<gene>
    <name evidence="7" type="ORF">EDD55_102369</name>
</gene>
<keyword evidence="5 6" id="KW-0472">Membrane</keyword>
<feature type="transmembrane region" description="Helical" evidence="6">
    <location>
        <begin position="154"/>
        <end position="174"/>
    </location>
</feature>
<evidence type="ECO:0000256" key="5">
    <source>
        <dbReference type="ARBA" id="ARBA00023136"/>
    </source>
</evidence>